<dbReference type="Proteomes" id="UP000784294">
    <property type="component" value="Unassembled WGS sequence"/>
</dbReference>
<organism evidence="1 2">
    <name type="scientific">Protopolystoma xenopodis</name>
    <dbReference type="NCBI Taxonomy" id="117903"/>
    <lineage>
        <taxon>Eukaryota</taxon>
        <taxon>Metazoa</taxon>
        <taxon>Spiralia</taxon>
        <taxon>Lophotrochozoa</taxon>
        <taxon>Platyhelminthes</taxon>
        <taxon>Monogenea</taxon>
        <taxon>Polyopisthocotylea</taxon>
        <taxon>Polystomatidea</taxon>
        <taxon>Polystomatidae</taxon>
        <taxon>Protopolystoma</taxon>
    </lineage>
</organism>
<comment type="caution">
    <text evidence="1">The sequence shown here is derived from an EMBL/GenBank/DDBJ whole genome shotgun (WGS) entry which is preliminary data.</text>
</comment>
<dbReference type="AlphaFoldDB" id="A0A3S5B866"/>
<proteinExistence type="predicted"/>
<sequence length="522" mass="55289">MRLDQLKRENTQLRQQNDEWRLRFSQIELRYKDLQAHYTCHLRSMSDFEVDPRHPTDIVSILASSDDAVIASSSETVVGVPQPALTSRMTISGVGSLSSAGPVDAMRSHDTVSTGGIGSGLEKTVVFTAPAEEEISEIRRNVSLPSGSPVACLPNFHQANEAAATVVVNTEIQTTVLPANRCALRVRQESHHEEIASGEPRPLRLFPLRHTSTAASFDTISSPSISPSASPPALMIPTKAAFSSLSCPTTLSNLSFSLSSSPYSPRSSLSAVSLAHLSNTPTASSASPRPSLDALHAPALDTSATPVRRRLIMPLASSRLICSAAAQPKILTSLSSSNVITSAASITVSTAAAPDASNPCTLVLPPKSGLLQHFCQPNGTFRTSSAIVDTTTCIDDEPYSSSVSLPSSSSSSIPNPVGYGLSGILPPVSNGHQTTNHSSQISFTRPLQKTSASSTSSLIKTSLPSNEWTLGVGGRPTPFMMAKSTLDRVDGRLDKTLVKRFTLQSPVHTTSVMPQVSGMLEL</sequence>
<name>A0A3S5B866_9PLAT</name>
<reference evidence="1" key="1">
    <citation type="submission" date="2018-11" db="EMBL/GenBank/DDBJ databases">
        <authorList>
            <consortium name="Pathogen Informatics"/>
        </authorList>
    </citation>
    <scope>NUCLEOTIDE SEQUENCE</scope>
</reference>
<keyword evidence="2" id="KW-1185">Reference proteome</keyword>
<evidence type="ECO:0000313" key="2">
    <source>
        <dbReference type="Proteomes" id="UP000784294"/>
    </source>
</evidence>
<protein>
    <submittedName>
        <fullName evidence="1">Uncharacterized protein</fullName>
    </submittedName>
</protein>
<accession>A0A3S5B866</accession>
<evidence type="ECO:0000313" key="1">
    <source>
        <dbReference type="EMBL" id="VEL15788.1"/>
    </source>
</evidence>
<gene>
    <name evidence="1" type="ORF">PXEA_LOCUS9228</name>
</gene>
<dbReference type="EMBL" id="CAAALY010025926">
    <property type="protein sequence ID" value="VEL15788.1"/>
    <property type="molecule type" value="Genomic_DNA"/>
</dbReference>